<sequence length="578" mass="61410">MFSFLCFHSLSAVLSISFQFLLVSGLPVDSGLRIPNDVETLTNGKGFELPILRRRQRRNQPRSLRRRSGDVSGSIGLGDTSDLLYTVPIELGNITTAVHLDTGSSDLWVVTDACTSMACQLATATHYPNAQLNRTGARVKMHYGDSTTGTFAAGPIAKDTATIAGIAMTDQFFGAVNDTSNPVVKYGAAGIFGLGFPSGSSIQNAAVDHIFNKPDSSDELIHSIPTTGPLLSRIAMTDKLLDPMFSITLQRNTIDIGGNGLLTVGKLPDGIDNSSLTWVPVRRYSENDGGTAAPLFAPDEIYPFRWEIEIDGVFLDGQRLSDSSVPASGGIKNNKVTALIDTGNSLIRGPSDVVKSILDEVSPGFAASSDPEAKAFLPCSVPRTLAFQIGGKMFPVDPRDFIGQETVGDIDNCIADNLVPTDPPSKGALFSWSLGDPFMKSNLVAFHYGNLTHPSVDPPRIGFLSMVPSNITAVFNEAVQDARSNGNNFESTYHPAPTASAAEEDQITLSATAPFIATAPVVATTTLNVQQAVPTAVTQTQAGQPGKEDRKSGALAVRTRTQYLSGFLVSLVAAWAIV</sequence>
<name>A0ABR3K1F7_9AGAR</name>
<dbReference type="PROSITE" id="PS51767">
    <property type="entry name" value="PEPTIDASE_A1"/>
    <property type="match status" value="1"/>
</dbReference>
<dbReference type="CDD" id="cd05471">
    <property type="entry name" value="pepsin_like"/>
    <property type="match status" value="1"/>
</dbReference>
<evidence type="ECO:0000313" key="5">
    <source>
        <dbReference type="Proteomes" id="UP001556367"/>
    </source>
</evidence>
<dbReference type="Proteomes" id="UP001556367">
    <property type="component" value="Unassembled WGS sequence"/>
</dbReference>
<dbReference type="InterPro" id="IPR021109">
    <property type="entry name" value="Peptidase_aspartic_dom_sf"/>
</dbReference>
<evidence type="ECO:0000313" key="4">
    <source>
        <dbReference type="EMBL" id="KAL0961195.1"/>
    </source>
</evidence>
<dbReference type="PRINTS" id="PR00792">
    <property type="entry name" value="PEPSIN"/>
</dbReference>
<feature type="domain" description="Peptidase A1" evidence="3">
    <location>
        <begin position="85"/>
        <end position="464"/>
    </location>
</feature>
<accession>A0ABR3K1F7</accession>
<dbReference type="InterPro" id="IPR001461">
    <property type="entry name" value="Aspartic_peptidase_A1"/>
</dbReference>
<proteinExistence type="inferred from homology"/>
<feature type="chain" id="PRO_5047129021" description="Peptidase A1 domain-containing protein" evidence="2">
    <location>
        <begin position="26"/>
        <end position="578"/>
    </location>
</feature>
<comment type="caution">
    <text evidence="4">The sequence shown here is derived from an EMBL/GenBank/DDBJ whole genome shotgun (WGS) entry which is preliminary data.</text>
</comment>
<dbReference type="InterPro" id="IPR034164">
    <property type="entry name" value="Pepsin-like_dom"/>
</dbReference>
<dbReference type="PANTHER" id="PTHR47966">
    <property type="entry name" value="BETA-SITE APP-CLEAVING ENZYME, ISOFORM A-RELATED"/>
    <property type="match status" value="1"/>
</dbReference>
<keyword evidence="5" id="KW-1185">Reference proteome</keyword>
<dbReference type="EMBL" id="JASNQZ010000001">
    <property type="protein sequence ID" value="KAL0961195.1"/>
    <property type="molecule type" value="Genomic_DNA"/>
</dbReference>
<evidence type="ECO:0000256" key="1">
    <source>
        <dbReference type="ARBA" id="ARBA00007447"/>
    </source>
</evidence>
<keyword evidence="2" id="KW-0732">Signal</keyword>
<evidence type="ECO:0000259" key="3">
    <source>
        <dbReference type="PROSITE" id="PS51767"/>
    </source>
</evidence>
<organism evidence="4 5">
    <name type="scientific">Hohenbuehelia grisea</name>
    <dbReference type="NCBI Taxonomy" id="104357"/>
    <lineage>
        <taxon>Eukaryota</taxon>
        <taxon>Fungi</taxon>
        <taxon>Dikarya</taxon>
        <taxon>Basidiomycota</taxon>
        <taxon>Agaricomycotina</taxon>
        <taxon>Agaricomycetes</taxon>
        <taxon>Agaricomycetidae</taxon>
        <taxon>Agaricales</taxon>
        <taxon>Pleurotineae</taxon>
        <taxon>Pleurotaceae</taxon>
        <taxon>Hohenbuehelia</taxon>
    </lineage>
</organism>
<dbReference type="SUPFAM" id="SSF50630">
    <property type="entry name" value="Acid proteases"/>
    <property type="match status" value="1"/>
</dbReference>
<dbReference type="PANTHER" id="PTHR47966:SF51">
    <property type="entry name" value="BETA-SITE APP-CLEAVING ENZYME, ISOFORM A-RELATED"/>
    <property type="match status" value="1"/>
</dbReference>
<dbReference type="Gene3D" id="2.40.70.10">
    <property type="entry name" value="Acid Proteases"/>
    <property type="match status" value="2"/>
</dbReference>
<comment type="similarity">
    <text evidence="1">Belongs to the peptidase A1 family.</text>
</comment>
<feature type="signal peptide" evidence="2">
    <location>
        <begin position="1"/>
        <end position="25"/>
    </location>
</feature>
<reference evidence="5" key="1">
    <citation type="submission" date="2024-06" db="EMBL/GenBank/DDBJ databases">
        <title>Multi-omics analyses provide insights into the biosynthesis of the anticancer antibiotic pleurotin in Hohenbuehelia grisea.</title>
        <authorList>
            <person name="Weaver J.A."/>
            <person name="Alberti F."/>
        </authorList>
    </citation>
    <scope>NUCLEOTIDE SEQUENCE [LARGE SCALE GENOMIC DNA]</scope>
    <source>
        <strain evidence="5">T-177</strain>
    </source>
</reference>
<dbReference type="InterPro" id="IPR033121">
    <property type="entry name" value="PEPTIDASE_A1"/>
</dbReference>
<protein>
    <recommendedName>
        <fullName evidence="3">Peptidase A1 domain-containing protein</fullName>
    </recommendedName>
</protein>
<evidence type="ECO:0000256" key="2">
    <source>
        <dbReference type="SAM" id="SignalP"/>
    </source>
</evidence>
<dbReference type="Pfam" id="PF00026">
    <property type="entry name" value="Asp"/>
    <property type="match status" value="1"/>
</dbReference>
<gene>
    <name evidence="4" type="ORF">HGRIS_006164</name>
</gene>